<dbReference type="InterPro" id="IPR012337">
    <property type="entry name" value="RNaseH-like_sf"/>
</dbReference>
<gene>
    <name evidence="2" type="primary">X975_13798</name>
    <name evidence="2" type="ORF">TNCV_1282841</name>
</gene>
<dbReference type="GO" id="GO:0004523">
    <property type="term" value="F:RNA-DNA hybrid ribonuclease activity"/>
    <property type="evidence" value="ECO:0007669"/>
    <property type="project" value="InterPro"/>
</dbReference>
<dbReference type="PROSITE" id="PS50879">
    <property type="entry name" value="RNASE_H_1"/>
    <property type="match status" value="1"/>
</dbReference>
<accession>A0A8X6SWE4</accession>
<evidence type="ECO:0000313" key="3">
    <source>
        <dbReference type="Proteomes" id="UP000887159"/>
    </source>
</evidence>
<dbReference type="Proteomes" id="UP000887159">
    <property type="component" value="Unassembled WGS sequence"/>
</dbReference>
<feature type="domain" description="RNase H type-1" evidence="1">
    <location>
        <begin position="1"/>
        <end position="47"/>
    </location>
</feature>
<dbReference type="Gene3D" id="3.30.420.10">
    <property type="entry name" value="Ribonuclease H-like superfamily/Ribonuclease H"/>
    <property type="match status" value="1"/>
</dbReference>
<keyword evidence="3" id="KW-1185">Reference proteome</keyword>
<name>A0A8X6SWE4_TRICX</name>
<dbReference type="InterPro" id="IPR002156">
    <property type="entry name" value="RNaseH_domain"/>
</dbReference>
<comment type="caution">
    <text evidence="2">The sequence shown here is derived from an EMBL/GenBank/DDBJ whole genome shotgun (WGS) entry which is preliminary data.</text>
</comment>
<dbReference type="GO" id="GO:0003676">
    <property type="term" value="F:nucleic acid binding"/>
    <property type="evidence" value="ECO:0007669"/>
    <property type="project" value="InterPro"/>
</dbReference>
<reference evidence="2" key="1">
    <citation type="submission" date="2020-08" db="EMBL/GenBank/DDBJ databases">
        <title>Multicomponent nature underlies the extraordinary mechanical properties of spider dragline silk.</title>
        <authorList>
            <person name="Kono N."/>
            <person name="Nakamura H."/>
            <person name="Mori M."/>
            <person name="Yoshida Y."/>
            <person name="Ohtoshi R."/>
            <person name="Malay A.D."/>
            <person name="Moran D.A.P."/>
            <person name="Tomita M."/>
            <person name="Numata K."/>
            <person name="Arakawa K."/>
        </authorList>
    </citation>
    <scope>NUCLEOTIDE SEQUENCE</scope>
</reference>
<organism evidence="2 3">
    <name type="scientific">Trichonephila clavipes</name>
    <name type="common">Golden silk orbweaver</name>
    <name type="synonym">Nephila clavipes</name>
    <dbReference type="NCBI Taxonomy" id="2585209"/>
    <lineage>
        <taxon>Eukaryota</taxon>
        <taxon>Metazoa</taxon>
        <taxon>Ecdysozoa</taxon>
        <taxon>Arthropoda</taxon>
        <taxon>Chelicerata</taxon>
        <taxon>Arachnida</taxon>
        <taxon>Araneae</taxon>
        <taxon>Araneomorphae</taxon>
        <taxon>Entelegynae</taxon>
        <taxon>Araneoidea</taxon>
        <taxon>Nephilidae</taxon>
        <taxon>Trichonephila</taxon>
    </lineage>
</organism>
<dbReference type="InterPro" id="IPR036397">
    <property type="entry name" value="RNaseH_sf"/>
</dbReference>
<evidence type="ECO:0000259" key="1">
    <source>
        <dbReference type="PROSITE" id="PS50879"/>
    </source>
</evidence>
<proteinExistence type="predicted"/>
<dbReference type="EMBL" id="BMAU01021335">
    <property type="protein sequence ID" value="GFY15636.1"/>
    <property type="molecule type" value="Genomic_DNA"/>
</dbReference>
<evidence type="ECO:0000313" key="2">
    <source>
        <dbReference type="EMBL" id="GFY15636.1"/>
    </source>
</evidence>
<protein>
    <submittedName>
        <fullName evidence="2">RNase H domain-containing protein</fullName>
    </submittedName>
</protein>
<dbReference type="AlphaFoldDB" id="A0A8X6SWE4"/>
<dbReference type="SUPFAM" id="SSF53098">
    <property type="entry name" value="Ribonuclease H-like"/>
    <property type="match status" value="1"/>
</dbReference>
<dbReference type="Pfam" id="PF00075">
    <property type="entry name" value="RNase_H"/>
    <property type="match status" value="1"/>
</dbReference>
<sequence length="140" mass="15200">MDSTGLDILSKLARLGQRKQVCLQWIPSHVGVPGNETADELAGKGCGLSSPSSTVLTHSEIHAFQITKINLTWRNPPAHHWYAAKSPGLSIHCRSSGAHQTALARFRSGHLRSMTFVQGVKSFFTCTCTLPVSPAYLLDC</sequence>